<dbReference type="Proteomes" id="UP000095767">
    <property type="component" value="Unassembled WGS sequence"/>
</dbReference>
<dbReference type="PANTHER" id="PTHR47072:SF5">
    <property type="entry name" value="MYB_SANT-LIKE DOMAIN-CONTAINING PROTEIN"/>
    <property type="match status" value="1"/>
</dbReference>
<evidence type="ECO:0000259" key="1">
    <source>
        <dbReference type="Pfam" id="PF12776"/>
    </source>
</evidence>
<dbReference type="PANTHER" id="PTHR47072">
    <property type="match status" value="1"/>
</dbReference>
<protein>
    <recommendedName>
        <fullName evidence="1">Myb/SANT-like domain-containing protein</fullName>
    </recommendedName>
</protein>
<accession>A0A1E5WL71</accession>
<evidence type="ECO:0000313" key="2">
    <source>
        <dbReference type="EMBL" id="OEL38137.1"/>
    </source>
</evidence>
<reference evidence="2 3" key="1">
    <citation type="submission" date="2016-09" db="EMBL/GenBank/DDBJ databases">
        <title>The draft genome of Dichanthelium oligosanthes: A C3 panicoid grass species.</title>
        <authorList>
            <person name="Studer A.J."/>
            <person name="Schnable J.C."/>
            <person name="Brutnell T.P."/>
        </authorList>
    </citation>
    <scope>NUCLEOTIDE SEQUENCE [LARGE SCALE GENOMIC DNA]</scope>
    <source>
        <strain evidence="3">cv. Kellogg 1175</strain>
        <tissue evidence="2">Leaf</tissue>
    </source>
</reference>
<dbReference type="STRING" id="888268.A0A1E5WL71"/>
<gene>
    <name evidence="2" type="ORF">BAE44_0000839</name>
</gene>
<dbReference type="EMBL" id="LWDX02002885">
    <property type="protein sequence ID" value="OEL38137.1"/>
    <property type="molecule type" value="Genomic_DNA"/>
</dbReference>
<dbReference type="Pfam" id="PF12776">
    <property type="entry name" value="Myb_DNA-bind_3"/>
    <property type="match status" value="1"/>
</dbReference>
<proteinExistence type="predicted"/>
<comment type="caution">
    <text evidence="2">The sequence shown here is derived from an EMBL/GenBank/DDBJ whole genome shotgun (WGS) entry which is preliminary data.</text>
</comment>
<evidence type="ECO:0000313" key="3">
    <source>
        <dbReference type="Proteomes" id="UP000095767"/>
    </source>
</evidence>
<sequence length="312" mass="36156">MMEYHLSARYHGQNGWTKEGWNNMATHLNNKYPVSKFTVPQLKDREQRLKKEHNIVKSIVSKSAFGWDREIKMTTAIDEKWKELSEDQQKWRNRLFPYNDDLYDIYDGKIAKGKCCRRTTDVQSEKCNINSSSQEDTIQEHGTIFFMGSPDTTRTTTEFDFDLRCEDGINTNTTDSPYGVPIGVSENSQNPSANQEDCTLENLAPSGCWNESLVALRKEELESYKELKSKQIESYKEVKLAQMERNDPNNDPYSMAKCVAKLQELDALSAPELMKTINYLKKDKINQEIFMTLNGNHNLVEFFKEALSYVDF</sequence>
<organism evidence="2 3">
    <name type="scientific">Dichanthelium oligosanthes</name>
    <dbReference type="NCBI Taxonomy" id="888268"/>
    <lineage>
        <taxon>Eukaryota</taxon>
        <taxon>Viridiplantae</taxon>
        <taxon>Streptophyta</taxon>
        <taxon>Embryophyta</taxon>
        <taxon>Tracheophyta</taxon>
        <taxon>Spermatophyta</taxon>
        <taxon>Magnoliopsida</taxon>
        <taxon>Liliopsida</taxon>
        <taxon>Poales</taxon>
        <taxon>Poaceae</taxon>
        <taxon>PACMAD clade</taxon>
        <taxon>Panicoideae</taxon>
        <taxon>Panicodae</taxon>
        <taxon>Paniceae</taxon>
        <taxon>Dichantheliinae</taxon>
        <taxon>Dichanthelium</taxon>
    </lineage>
</organism>
<keyword evidence="3" id="KW-1185">Reference proteome</keyword>
<name>A0A1E5WL71_9POAL</name>
<dbReference type="OrthoDB" id="683390at2759"/>
<dbReference type="AlphaFoldDB" id="A0A1E5WL71"/>
<feature type="domain" description="Myb/SANT-like" evidence="1">
    <location>
        <begin position="11"/>
        <end position="83"/>
    </location>
</feature>
<dbReference type="InterPro" id="IPR024752">
    <property type="entry name" value="Myb/SANT-like_dom"/>
</dbReference>